<dbReference type="Gene3D" id="3.40.50.300">
    <property type="entry name" value="P-loop containing nucleotide triphosphate hydrolases"/>
    <property type="match status" value="1"/>
</dbReference>
<dbReference type="AlphaFoldDB" id="A0A927MES6"/>
<accession>A0A927MES6</accession>
<feature type="domain" description="Novel STAND NTPase 1" evidence="2">
    <location>
        <begin position="209"/>
        <end position="588"/>
    </location>
</feature>
<feature type="compositionally biased region" description="Basic and acidic residues" evidence="1">
    <location>
        <begin position="1126"/>
        <end position="1138"/>
    </location>
</feature>
<dbReference type="EMBL" id="JADBEB010000001">
    <property type="protein sequence ID" value="MBE1491756.1"/>
    <property type="molecule type" value="Genomic_DNA"/>
</dbReference>
<reference evidence="3" key="1">
    <citation type="submission" date="2020-10" db="EMBL/GenBank/DDBJ databases">
        <title>Sequencing the genomes of 1000 actinobacteria strains.</title>
        <authorList>
            <person name="Klenk H.-P."/>
        </authorList>
    </citation>
    <scope>NUCLEOTIDE SEQUENCE</scope>
    <source>
        <strain evidence="3">DSM 46832</strain>
    </source>
</reference>
<dbReference type="SUPFAM" id="SSF82171">
    <property type="entry name" value="DPP6 N-terminal domain-like"/>
    <property type="match status" value="1"/>
</dbReference>
<evidence type="ECO:0000313" key="4">
    <source>
        <dbReference type="Proteomes" id="UP000649753"/>
    </source>
</evidence>
<keyword evidence="4" id="KW-1185">Reference proteome</keyword>
<name>A0A927MES6_9ACTN</name>
<evidence type="ECO:0000259" key="2">
    <source>
        <dbReference type="Pfam" id="PF20703"/>
    </source>
</evidence>
<proteinExistence type="predicted"/>
<organism evidence="3 4">
    <name type="scientific">Plantactinospora soyae</name>
    <dbReference type="NCBI Taxonomy" id="1544732"/>
    <lineage>
        <taxon>Bacteria</taxon>
        <taxon>Bacillati</taxon>
        <taxon>Actinomycetota</taxon>
        <taxon>Actinomycetes</taxon>
        <taxon>Micromonosporales</taxon>
        <taxon>Micromonosporaceae</taxon>
        <taxon>Plantactinospora</taxon>
    </lineage>
</organism>
<comment type="caution">
    <text evidence="3">The sequence shown here is derived from an EMBL/GenBank/DDBJ whole genome shotgun (WGS) entry which is preliminary data.</text>
</comment>
<feature type="region of interest" description="Disordered" evidence="1">
    <location>
        <begin position="722"/>
        <end position="749"/>
    </location>
</feature>
<dbReference type="InterPro" id="IPR049052">
    <property type="entry name" value="nSTAND1"/>
</dbReference>
<dbReference type="Pfam" id="PF13365">
    <property type="entry name" value="Trypsin_2"/>
    <property type="match status" value="1"/>
</dbReference>
<gene>
    <name evidence="3" type="ORF">H4W31_007394</name>
</gene>
<feature type="region of interest" description="Disordered" evidence="1">
    <location>
        <begin position="1115"/>
        <end position="1138"/>
    </location>
</feature>
<dbReference type="Gene3D" id="2.40.10.120">
    <property type="match status" value="1"/>
</dbReference>
<protein>
    <recommendedName>
        <fullName evidence="2">Novel STAND NTPase 1 domain-containing protein</fullName>
    </recommendedName>
</protein>
<dbReference type="InterPro" id="IPR009003">
    <property type="entry name" value="Peptidase_S1_PA"/>
</dbReference>
<evidence type="ECO:0000313" key="3">
    <source>
        <dbReference type="EMBL" id="MBE1491756.1"/>
    </source>
</evidence>
<dbReference type="Proteomes" id="UP000649753">
    <property type="component" value="Unassembled WGS sequence"/>
</dbReference>
<dbReference type="RefSeq" id="WP_192770766.1">
    <property type="nucleotide sequence ID" value="NZ_JADBEB010000001.1"/>
</dbReference>
<dbReference type="Pfam" id="PF20703">
    <property type="entry name" value="nSTAND1"/>
    <property type="match status" value="1"/>
</dbReference>
<dbReference type="SUPFAM" id="SSF50494">
    <property type="entry name" value="Trypsin-like serine proteases"/>
    <property type="match status" value="1"/>
</dbReference>
<sequence>MPIEAALVRLWRGDTPFGAGFLAGPTYLLTAAHVVADVLGHPSDTPSLTGRVEVDFPLLAPGRRHRAEVVAWQPAGADNSGDVAGLRLIDPAPEQARPLSFARHRALSDARLVMVGFPRRLELGSWAYGRTGGSVATGWVEILSDDRRPSTLDKGFSGSPVWDTEVDAVVGMVVQRVRGAPPRIGYLVPTDRLLSAWPELSRAAESDNPFRGLRAFGEEDAERFFGRTEQARQLAEQATTVPVLCLVGPSGVGKSSLLHAGVLPRLRDQPRLGVAVLRPGDAETPLHALALALDRLTDADPAPSARLDRAGRLAAGLAQAPADALAAVSAAAGVDRLVLVVDQFEEVSTQPSAARRALVEVLRTALRPAARVSVVLAVQDTFLGAVLRDPGMAELAAGWLPATVAELTPDQLREVIEGPLARVGTVGAEPGLADRVIEDVRDTPNPLPLVQFTLTELWQRRQSGSLTHHAYDALGGVRGALVDYAEQVWDALDPSARDAAQRLLVQLVRPLPESNLSVRRTAVLGDLDDALLAVAQRLATTRLLVLRAAGAVPGVELAHESLVTRWERLRTLVEQHREFRIWQDLLRLRMASASGKGAAQRWLTGADLREAGRWAATHGDQLTAAERGFITDSRRRRLRRVTAVAVTLAVVLSLLTVTWRTTAEQRAEIAAQDLAAKAAARRTTDSYGAHQLALRAWRTDPDVDFGLNRPDRHDGIDALLPRYGRGTAQGSESSATSAAPEPPRGDWFGTDLSRQVSADGRALVTIDAGGRPALWSLTDQVRRDDALTRLSIGNVTSTGPTISRDGSQVAFLQSVVPTLRTDAPVDSDGLPKPDPADYPTCRPTSLTQWLGCLVVYDARQRRVDSAVTLGGVESALRVRALSIDPTGEVLAMLVPGSPTPGAPDSTLNTIVLRDLRTGAERGRFTLPWRSLIGSFWLGPGGHSALLVEAPADESGVVRQQIALTSVRLTGATTRQVVADGISDVAMSADWSTVAVTIRDRGGERARVRVLDTASLRPVAPLLTLHSEERNGSIALDAIGSVLTLSWRTGVRDVTDTDIKRMAELQPQVTIWSLPTGIRTDSYRYGSGWRAVVSLGRGVDGPIVLMHTSTIGVVLPASGKPPPLQRLGEDSRTSRRDSASDVMDRLCVVLADPNTDDAVRPLVPRDAYQEDLCPS</sequence>
<evidence type="ECO:0000256" key="1">
    <source>
        <dbReference type="SAM" id="MobiDB-lite"/>
    </source>
</evidence>
<dbReference type="SUPFAM" id="SSF52540">
    <property type="entry name" value="P-loop containing nucleoside triphosphate hydrolases"/>
    <property type="match status" value="1"/>
</dbReference>
<dbReference type="InterPro" id="IPR027417">
    <property type="entry name" value="P-loop_NTPase"/>
</dbReference>